<evidence type="ECO:0000313" key="1">
    <source>
        <dbReference type="EMBL" id="KYB46281.1"/>
    </source>
</evidence>
<organism evidence="1">
    <name type="scientific">Brucella anthropi</name>
    <name type="common">Ochrobactrum anthropi</name>
    <dbReference type="NCBI Taxonomy" id="529"/>
    <lineage>
        <taxon>Bacteria</taxon>
        <taxon>Pseudomonadati</taxon>
        <taxon>Pseudomonadota</taxon>
        <taxon>Alphaproteobacteria</taxon>
        <taxon>Hyphomicrobiales</taxon>
        <taxon>Brucellaceae</taxon>
        <taxon>Brucella/Ochrobactrum group</taxon>
        <taxon>Brucella</taxon>
    </lineage>
</organism>
<proteinExistence type="predicted"/>
<accession>A0A656Z7I6</accession>
<reference evidence="1" key="1">
    <citation type="submission" date="2016-02" db="EMBL/GenBank/DDBJ databases">
        <title>Genomic sequences of Ochrobactrum anthropi.</title>
        <authorList>
            <person name="Chudasama K.S."/>
            <person name="Thaker V.S."/>
        </authorList>
    </citation>
    <scope>NUCLEOTIDE SEQUENCE [LARGE SCALE GENOMIC DNA]</scope>
    <source>
        <strain evidence="1">SUBG007</strain>
    </source>
</reference>
<comment type="caution">
    <text evidence="1">The sequence shown here is derived from an EMBL/GenBank/DDBJ whole genome shotgun (WGS) entry which is preliminary data.</text>
</comment>
<dbReference type="EMBL" id="LUAY01000164">
    <property type="protein sequence ID" value="KYB46281.1"/>
    <property type="molecule type" value="Genomic_DNA"/>
</dbReference>
<sequence length="134" mass="14917">METRPELLMLQKTMVVVEGVSRTLDPHFNMWKAAEPVVGAWIRKNLGPQGMLLDAKDSAYALLHFTRKTPELVARMDRASVAFDEMAANGLRFDDATAEAIGRAEARHSRWGRIAQIVIAISLAAIAIKLYIEL</sequence>
<evidence type="ECO:0008006" key="2">
    <source>
        <dbReference type="Google" id="ProtNLM"/>
    </source>
</evidence>
<protein>
    <recommendedName>
        <fullName evidence="2">Ubiquinone biosynthesis protein UbiB</fullName>
    </recommendedName>
</protein>
<dbReference type="AlphaFoldDB" id="A0A656Z7I6"/>
<gene>
    <name evidence="1" type="ORF">AB664_22230</name>
</gene>
<name>A0A656Z7I6_BRUAN</name>